<reference evidence="2 3" key="1">
    <citation type="submission" date="2018-12" db="EMBL/GenBank/DDBJ databases">
        <authorList>
            <person name="Li F."/>
        </authorList>
    </citation>
    <scope>NUCLEOTIDE SEQUENCE [LARGE SCALE GENOMIC DNA]</scope>
    <source>
        <strain evidence="2 3">11W25H-1</strain>
    </source>
</reference>
<organism evidence="2 3">
    <name type="scientific">Labedella phragmitis</name>
    <dbReference type="NCBI Taxonomy" id="2498849"/>
    <lineage>
        <taxon>Bacteria</taxon>
        <taxon>Bacillati</taxon>
        <taxon>Actinomycetota</taxon>
        <taxon>Actinomycetes</taxon>
        <taxon>Micrococcales</taxon>
        <taxon>Microbacteriaceae</taxon>
        <taxon>Labedella</taxon>
    </lineage>
</organism>
<keyword evidence="3" id="KW-1185">Reference proteome</keyword>
<sequence>MTRREPLRRMVAAVGALLVACSIAGCSPAAGDRADGAASGSAAAPPTPFSGPWADLLTSTYGIATPEERQALEDGTIDELEYGYFRDRIIECLDGLGIEASFAADFTLEYTNGGGVPEDDINACMSEGGIQVLTMKDAIDRNPENLDEAAIMVDCLHRAGIVGPDYTARDYEDGVDLVAMSEDERFIACSEDPLDLRNG</sequence>
<feature type="chain" id="PRO_5018775653" description="DUF732 domain-containing protein" evidence="1">
    <location>
        <begin position="30"/>
        <end position="199"/>
    </location>
</feature>
<evidence type="ECO:0008006" key="4">
    <source>
        <dbReference type="Google" id="ProtNLM"/>
    </source>
</evidence>
<dbReference type="OrthoDB" id="3238883at2"/>
<comment type="caution">
    <text evidence="2">The sequence shown here is derived from an EMBL/GenBank/DDBJ whole genome shotgun (WGS) entry which is preliminary data.</text>
</comment>
<protein>
    <recommendedName>
        <fullName evidence="4">DUF732 domain-containing protein</fullName>
    </recommendedName>
</protein>
<feature type="signal peptide" evidence="1">
    <location>
        <begin position="1"/>
        <end position="29"/>
    </location>
</feature>
<proteinExistence type="predicted"/>
<dbReference type="AlphaFoldDB" id="A0A3S4DD15"/>
<dbReference type="PROSITE" id="PS51257">
    <property type="entry name" value="PROKAR_LIPOPROTEIN"/>
    <property type="match status" value="1"/>
</dbReference>
<name>A0A3S4DD15_9MICO</name>
<dbReference type="EMBL" id="RZNB01000008">
    <property type="protein sequence ID" value="RWZ46204.1"/>
    <property type="molecule type" value="Genomic_DNA"/>
</dbReference>
<evidence type="ECO:0000256" key="1">
    <source>
        <dbReference type="SAM" id="SignalP"/>
    </source>
</evidence>
<gene>
    <name evidence="2" type="ORF">ELQ90_15650</name>
</gene>
<evidence type="ECO:0000313" key="3">
    <source>
        <dbReference type="Proteomes" id="UP000288547"/>
    </source>
</evidence>
<accession>A0A3S4DD15</accession>
<dbReference type="Proteomes" id="UP000288547">
    <property type="component" value="Unassembled WGS sequence"/>
</dbReference>
<keyword evidence="1" id="KW-0732">Signal</keyword>
<dbReference type="RefSeq" id="WP_128496236.1">
    <property type="nucleotide sequence ID" value="NZ_RZNB01000008.1"/>
</dbReference>
<evidence type="ECO:0000313" key="2">
    <source>
        <dbReference type="EMBL" id="RWZ46204.1"/>
    </source>
</evidence>